<dbReference type="OrthoDB" id="3796197at2759"/>
<dbReference type="Gene3D" id="2.170.15.10">
    <property type="entry name" value="Proaerolysin, chain A, domain 3"/>
    <property type="match status" value="1"/>
</dbReference>
<evidence type="ECO:0000313" key="3">
    <source>
        <dbReference type="Proteomes" id="UP001152607"/>
    </source>
</evidence>
<keyword evidence="1" id="KW-0732">Signal</keyword>
<dbReference type="SUPFAM" id="SSF56973">
    <property type="entry name" value="Aerolisin/ETX pore-forming domain"/>
    <property type="match status" value="1"/>
</dbReference>
<organism evidence="2 3">
    <name type="scientific">Periconia digitata</name>
    <dbReference type="NCBI Taxonomy" id="1303443"/>
    <lineage>
        <taxon>Eukaryota</taxon>
        <taxon>Fungi</taxon>
        <taxon>Dikarya</taxon>
        <taxon>Ascomycota</taxon>
        <taxon>Pezizomycotina</taxon>
        <taxon>Dothideomycetes</taxon>
        <taxon>Pleosporomycetidae</taxon>
        <taxon>Pleosporales</taxon>
        <taxon>Massarineae</taxon>
        <taxon>Periconiaceae</taxon>
        <taxon>Periconia</taxon>
    </lineage>
</organism>
<dbReference type="Proteomes" id="UP001152607">
    <property type="component" value="Unassembled WGS sequence"/>
</dbReference>
<feature type="signal peptide" evidence="1">
    <location>
        <begin position="1"/>
        <end position="21"/>
    </location>
</feature>
<name>A0A9W4XKZ7_9PLEO</name>
<sequence length="424" mass="45910">MLLSFPKVALLVASLAAFGQAAEGTRESKECQFYKGKDGEDPPFAASTMVGLGGPGGMGDWDCASRWHEGDTIIGVEGWATEFAVEGIKFHYASGEETPWYGRKYENDNGHASMKMRKDKTTWGAGEAVDIKINGNRKQMKDKEQSNGIGKIEFFVNGQSIWAVWATGKGAIQSDALEVPNGAGILLGVKARGVDWVESLDFKFLKSKVVSTTLVDMKLDEDLKDWNARNQGLERIDLKDTFFLNPNKPGGSNVTYKFSNKESRTKSHSVADMKSHSITAGVTFTVNAEFGVPLITKASVQTAWNFGYTFEMQKTTTNSESTATDLSYDIASPGASNFLEPGKAVHCSAWAISGTYESDYTGTLVTKLEDGTKFSYLTKGHASSVSYGTSVAQCPEVDIKDIPSTAEVGETESAKSKRAVAFQG</sequence>
<proteinExistence type="predicted"/>
<comment type="caution">
    <text evidence="2">The sequence shown here is derived from an EMBL/GenBank/DDBJ whole genome shotgun (WGS) entry which is preliminary data.</text>
</comment>
<evidence type="ECO:0000256" key="1">
    <source>
        <dbReference type="SAM" id="SignalP"/>
    </source>
</evidence>
<feature type="chain" id="PRO_5040798616" evidence="1">
    <location>
        <begin position="22"/>
        <end position="424"/>
    </location>
</feature>
<dbReference type="EMBL" id="CAOQHR010000005">
    <property type="protein sequence ID" value="CAI6335463.1"/>
    <property type="molecule type" value="Genomic_DNA"/>
</dbReference>
<keyword evidence="3" id="KW-1185">Reference proteome</keyword>
<dbReference type="AlphaFoldDB" id="A0A9W4XKZ7"/>
<evidence type="ECO:0000313" key="2">
    <source>
        <dbReference type="EMBL" id="CAI6335463.1"/>
    </source>
</evidence>
<reference evidence="2" key="1">
    <citation type="submission" date="2023-01" db="EMBL/GenBank/DDBJ databases">
        <authorList>
            <person name="Van Ghelder C."/>
            <person name="Rancurel C."/>
        </authorList>
    </citation>
    <scope>NUCLEOTIDE SEQUENCE</scope>
    <source>
        <strain evidence="2">CNCM I-4278</strain>
    </source>
</reference>
<accession>A0A9W4XKZ7</accession>
<gene>
    <name evidence="2" type="ORF">PDIGIT_LOCUS8545</name>
</gene>
<protein>
    <submittedName>
        <fullName evidence="2">Uncharacterized protein</fullName>
    </submittedName>
</protein>